<feature type="transmembrane region" description="Helical" evidence="2">
    <location>
        <begin position="12"/>
        <end position="31"/>
    </location>
</feature>
<sequence>MAKRRAPRPGSGSVKCLSAVLAGYACGVGWVCLPRPGLHLPLLRVRVRVRVGEGWCFIGTAPGGDAGLPCPRRTPAASAGVVGIGCSREGGSPGPGRPGERPAPVGRGGGPCAGSGRPASGSGCLTG</sequence>
<evidence type="ECO:0000256" key="1">
    <source>
        <dbReference type="SAM" id="MobiDB-lite"/>
    </source>
</evidence>
<dbReference type="PROSITE" id="PS51257">
    <property type="entry name" value="PROKAR_LIPOPROTEIN"/>
    <property type="match status" value="1"/>
</dbReference>
<accession>A0A0K2B5S6</accession>
<dbReference type="EMBL" id="CP012382">
    <property type="protein sequence ID" value="AKZ60491.1"/>
    <property type="molecule type" value="Genomic_DNA"/>
</dbReference>
<reference evidence="4" key="2">
    <citation type="submission" date="2015-07" db="EMBL/GenBank/DDBJ databases">
        <title>Complete genome sequence of Streptomyces ambofaciens ATCC 23877, the spiramycin producer.</title>
        <authorList>
            <person name="Thibessard A."/>
            <person name="Haas D."/>
            <person name="Gerbaud C."/>
            <person name="Aigle B."/>
            <person name="Lautru S."/>
            <person name="Pernodet J.-L."/>
            <person name="Leblond P."/>
        </authorList>
    </citation>
    <scope>NUCLEOTIDE SEQUENCE [LARGE SCALE GENOMIC DNA]</scope>
    <source>
        <strain evidence="4">ATCC 23877</strain>
    </source>
</reference>
<gene>
    <name evidence="3" type="ORF">SAM23877_0222</name>
    <name evidence="4" type="ORF">SAM23877_7450</name>
</gene>
<evidence type="ECO:0000313" key="3">
    <source>
        <dbReference type="EMBL" id="AKZ53271.1"/>
    </source>
</evidence>
<proteinExistence type="predicted"/>
<protein>
    <submittedName>
        <fullName evidence="4">Uncharacterized protein</fullName>
    </submittedName>
</protein>
<evidence type="ECO:0000313" key="4">
    <source>
        <dbReference type="EMBL" id="AKZ60491.1"/>
    </source>
</evidence>
<keyword evidence="2" id="KW-1133">Transmembrane helix</keyword>
<dbReference type="KEGG" id="samb:SAM23877_0222"/>
<reference evidence="5" key="1">
    <citation type="journal article" date="2015" name="J. Biotechnol.">
        <title>Complete genome sequence of Streptomyces ambofaciens ATCC 23877, the spiramycin producer.</title>
        <authorList>
            <person name="Thibessard A."/>
            <person name="Haas D."/>
            <person name="Gerbaud C."/>
            <person name="Aigle B."/>
            <person name="Lautru S."/>
            <person name="Pernodet J.L."/>
            <person name="Leblond P."/>
        </authorList>
    </citation>
    <scope>NUCLEOTIDE SEQUENCE [LARGE SCALE GENOMIC DNA]</scope>
    <source>
        <strain evidence="5">ATCC 23877 / 3486 / DSM 40053 / JCM 4204 / NBRC 12836 / NRRL B-2516</strain>
    </source>
</reference>
<dbReference type="Proteomes" id="UP000061018">
    <property type="component" value="Chromosome"/>
</dbReference>
<dbReference type="EMBL" id="CP012382">
    <property type="protein sequence ID" value="AKZ53271.1"/>
    <property type="molecule type" value="Genomic_DNA"/>
</dbReference>
<evidence type="ECO:0000256" key="2">
    <source>
        <dbReference type="SAM" id="Phobius"/>
    </source>
</evidence>
<organism evidence="4 5">
    <name type="scientific">Streptomyces ambofaciens (strain ATCC 23877 / 3486 / DSM 40053 / JCM 4204 / NBRC 12836 / NRRL B-2516)</name>
    <dbReference type="NCBI Taxonomy" id="278992"/>
    <lineage>
        <taxon>Bacteria</taxon>
        <taxon>Bacillati</taxon>
        <taxon>Actinomycetota</taxon>
        <taxon>Actinomycetes</taxon>
        <taxon>Kitasatosporales</taxon>
        <taxon>Streptomycetaceae</taxon>
        <taxon>Streptomyces</taxon>
    </lineage>
</organism>
<feature type="compositionally biased region" description="Low complexity" evidence="1">
    <location>
        <begin position="114"/>
        <end position="127"/>
    </location>
</feature>
<keyword evidence="2" id="KW-0812">Transmembrane</keyword>
<evidence type="ECO:0000313" key="5">
    <source>
        <dbReference type="Proteomes" id="UP000061018"/>
    </source>
</evidence>
<feature type="region of interest" description="Disordered" evidence="1">
    <location>
        <begin position="84"/>
        <end position="127"/>
    </location>
</feature>
<name>A0A0K2B5S6_STRA7</name>
<dbReference type="AlphaFoldDB" id="A0A0K2B5S6"/>
<keyword evidence="2" id="KW-0472">Membrane</keyword>
<dbReference type="KEGG" id="samb:SAM23877_7450"/>